<evidence type="ECO:0000313" key="3">
    <source>
        <dbReference type="Proteomes" id="UP000516160"/>
    </source>
</evidence>
<dbReference type="InterPro" id="IPR048015">
    <property type="entry name" value="NTP-PPase_MazG-like_N"/>
</dbReference>
<evidence type="ECO:0000259" key="1">
    <source>
        <dbReference type="Pfam" id="PF03819"/>
    </source>
</evidence>
<dbReference type="SUPFAM" id="SSF101386">
    <property type="entry name" value="all-alpha NTP pyrophosphatases"/>
    <property type="match status" value="1"/>
</dbReference>
<dbReference type="EMBL" id="CP058559">
    <property type="protein sequence ID" value="QNO14867.1"/>
    <property type="molecule type" value="Genomic_DNA"/>
</dbReference>
<organism evidence="2 3">
    <name type="scientific">Alkalicella caledoniensis</name>
    <dbReference type="NCBI Taxonomy" id="2731377"/>
    <lineage>
        <taxon>Bacteria</taxon>
        <taxon>Bacillati</taxon>
        <taxon>Bacillota</taxon>
        <taxon>Clostridia</taxon>
        <taxon>Eubacteriales</taxon>
        <taxon>Proteinivoracaceae</taxon>
        <taxon>Alkalicella</taxon>
    </lineage>
</organism>
<proteinExistence type="predicted"/>
<name>A0A7G9W855_ALKCA</name>
<dbReference type="GO" id="GO:0006950">
    <property type="term" value="P:response to stress"/>
    <property type="evidence" value="ECO:0007669"/>
    <property type="project" value="UniProtKB-ARBA"/>
</dbReference>
<dbReference type="KEGG" id="acae:HYG86_08815"/>
<dbReference type="GO" id="GO:0046052">
    <property type="term" value="P:UTP catabolic process"/>
    <property type="evidence" value="ECO:0007669"/>
    <property type="project" value="TreeGrafter"/>
</dbReference>
<dbReference type="Proteomes" id="UP000516160">
    <property type="component" value="Chromosome"/>
</dbReference>
<dbReference type="InterPro" id="IPR011551">
    <property type="entry name" value="NTP_PyrPHydrolase_MazG"/>
</dbReference>
<dbReference type="Pfam" id="PF03819">
    <property type="entry name" value="MazG"/>
    <property type="match status" value="1"/>
</dbReference>
<dbReference type="RefSeq" id="WP_213168925.1">
    <property type="nucleotide sequence ID" value="NZ_CP058559.1"/>
</dbReference>
<sequence>MKNRIYLNPNKKIIDLMINRFGPKMTVYVRNNKSVFKVLLDRVPLIRNIQLIYIPSEIEQLLDIMEKLRSDTGCPWDKKQNHESLLPYLLEEANEYCDAVVSKDMNKITEELGDLLLQIVFHCQIAKENNEFNFDRVSQTIKDKLIFRHPHIFLKGAGKENNVTSSQDVEKIWEQQKKKEKANSSSLESLPPIQRIEKNLDILKKQNKLQDLDKNIGKGLLSQISRKNITQEDYGQYLMELIIYGKLQGFNTTFELLKSIKKWENAVKTCKL</sequence>
<dbReference type="GO" id="GO:0006203">
    <property type="term" value="P:dGTP catabolic process"/>
    <property type="evidence" value="ECO:0007669"/>
    <property type="project" value="TreeGrafter"/>
</dbReference>
<dbReference type="GO" id="GO:0046081">
    <property type="term" value="P:dUTP catabolic process"/>
    <property type="evidence" value="ECO:0007669"/>
    <property type="project" value="TreeGrafter"/>
</dbReference>
<dbReference type="InterPro" id="IPR004518">
    <property type="entry name" value="MazG-like_dom"/>
</dbReference>
<dbReference type="FunFam" id="1.10.287.1080:FF:000001">
    <property type="entry name" value="Nucleoside triphosphate pyrophosphohydrolase"/>
    <property type="match status" value="1"/>
</dbReference>
<dbReference type="CDD" id="cd11528">
    <property type="entry name" value="NTP-PPase_MazG_Nterm"/>
    <property type="match status" value="1"/>
</dbReference>
<dbReference type="AlphaFoldDB" id="A0A7G9W855"/>
<dbReference type="GO" id="GO:0046076">
    <property type="term" value="P:dTTP catabolic process"/>
    <property type="evidence" value="ECO:0007669"/>
    <property type="project" value="TreeGrafter"/>
</dbReference>
<evidence type="ECO:0000313" key="2">
    <source>
        <dbReference type="EMBL" id="QNO14867.1"/>
    </source>
</evidence>
<gene>
    <name evidence="2" type="ORF">HYG86_08815</name>
</gene>
<protein>
    <recommendedName>
        <fullName evidence="1">NTP pyrophosphohydrolase MazG-like domain-containing protein</fullName>
    </recommendedName>
</protein>
<accession>A0A7G9W855</accession>
<dbReference type="GO" id="GO:0046061">
    <property type="term" value="P:dATP catabolic process"/>
    <property type="evidence" value="ECO:0007669"/>
    <property type="project" value="TreeGrafter"/>
</dbReference>
<dbReference type="GO" id="GO:0047429">
    <property type="term" value="F:nucleoside triphosphate diphosphatase activity"/>
    <property type="evidence" value="ECO:0007669"/>
    <property type="project" value="TreeGrafter"/>
</dbReference>
<feature type="domain" description="NTP pyrophosphohydrolase MazG-like" evidence="1">
    <location>
        <begin position="80"/>
        <end position="153"/>
    </location>
</feature>
<reference evidence="2 3" key="1">
    <citation type="submission" date="2020-07" db="EMBL/GenBank/DDBJ databases">
        <title>Alkalicella. sp. LB2 genome.</title>
        <authorList>
            <person name="Postec A."/>
            <person name="Quemeneur M."/>
        </authorList>
    </citation>
    <scope>NUCLEOTIDE SEQUENCE [LARGE SCALE GENOMIC DNA]</scope>
    <source>
        <strain evidence="2 3">LB2</strain>
    </source>
</reference>
<dbReference type="PANTHER" id="PTHR30522:SF0">
    <property type="entry name" value="NUCLEOSIDE TRIPHOSPHATE PYROPHOSPHOHYDROLASE"/>
    <property type="match status" value="1"/>
</dbReference>
<keyword evidence="3" id="KW-1185">Reference proteome</keyword>
<dbReference type="Gene3D" id="1.10.287.1080">
    <property type="entry name" value="MazG-like"/>
    <property type="match status" value="1"/>
</dbReference>
<dbReference type="GO" id="GO:0046047">
    <property type="term" value="P:TTP catabolic process"/>
    <property type="evidence" value="ECO:0007669"/>
    <property type="project" value="TreeGrafter"/>
</dbReference>
<dbReference type="PANTHER" id="PTHR30522">
    <property type="entry name" value="NUCLEOSIDE TRIPHOSPHATE PYROPHOSPHOHYDROLASE"/>
    <property type="match status" value="1"/>
</dbReference>